<dbReference type="PANTHER" id="PTHR32182:SF0">
    <property type="entry name" value="DNA REPLICATION AND REPAIR PROTEIN RECF"/>
    <property type="match status" value="1"/>
</dbReference>
<accession>A0ABS4C3R5</accession>
<dbReference type="RefSeq" id="WP_210041500.1">
    <property type="nucleotide sequence ID" value="NZ_JAFFZW010000002.1"/>
</dbReference>
<evidence type="ECO:0000313" key="3">
    <source>
        <dbReference type="EMBL" id="MBP0945002.1"/>
    </source>
</evidence>
<protein>
    <submittedName>
        <fullName evidence="3">AAA family ATPase</fullName>
    </submittedName>
</protein>
<evidence type="ECO:0000313" key="4">
    <source>
        <dbReference type="Proteomes" id="UP000673197"/>
    </source>
</evidence>
<dbReference type="EMBL" id="JAFFZW010000002">
    <property type="protein sequence ID" value="MBP0945002.1"/>
    <property type="molecule type" value="Genomic_DNA"/>
</dbReference>
<proteinExistence type="predicted"/>
<reference evidence="3 4" key="1">
    <citation type="journal article" date="2022" name="Syst. Appl. Microbiol.">
        <title>Pseudomonas alliivorans sp. nov., a plant-pathogenic bacterium isolated from onion foliage in Georgia, USA.</title>
        <authorList>
            <person name="Zhao M."/>
            <person name="Tyson C."/>
            <person name="Chen H.C."/>
            <person name="Paudel S."/>
            <person name="Gitaitis R."/>
            <person name="Kvitko B."/>
            <person name="Dutta B."/>
        </authorList>
    </citation>
    <scope>NUCLEOTIDE SEQUENCE [LARGE SCALE GENOMIC DNA]</scope>
    <source>
        <strain evidence="3 4">20GA0068</strain>
    </source>
</reference>
<keyword evidence="1" id="KW-0175">Coiled coil</keyword>
<dbReference type="Proteomes" id="UP000673197">
    <property type="component" value="Unassembled WGS sequence"/>
</dbReference>
<dbReference type="Pfam" id="PF13476">
    <property type="entry name" value="AAA_23"/>
    <property type="match status" value="1"/>
</dbReference>
<dbReference type="Gene3D" id="3.40.50.300">
    <property type="entry name" value="P-loop containing nucleotide triphosphate hydrolases"/>
    <property type="match status" value="2"/>
</dbReference>
<evidence type="ECO:0000259" key="2">
    <source>
        <dbReference type="Pfam" id="PF13476"/>
    </source>
</evidence>
<name>A0ABS4C3R5_9PSED</name>
<feature type="domain" description="Rad50/SbcC-type AAA" evidence="2">
    <location>
        <begin position="6"/>
        <end position="60"/>
    </location>
</feature>
<dbReference type="InterPro" id="IPR027417">
    <property type="entry name" value="P-loop_NTPase"/>
</dbReference>
<feature type="coiled-coil region" evidence="1">
    <location>
        <begin position="159"/>
        <end position="186"/>
    </location>
</feature>
<feature type="coiled-coil region" evidence="1">
    <location>
        <begin position="659"/>
        <end position="714"/>
    </location>
</feature>
<keyword evidence="4" id="KW-1185">Reference proteome</keyword>
<organism evidence="3 4">
    <name type="scientific">Pseudomonas alliivorans</name>
    <dbReference type="NCBI Taxonomy" id="2810613"/>
    <lineage>
        <taxon>Bacteria</taxon>
        <taxon>Pseudomonadati</taxon>
        <taxon>Pseudomonadota</taxon>
        <taxon>Gammaproteobacteria</taxon>
        <taxon>Pseudomonadales</taxon>
        <taxon>Pseudomonadaceae</taxon>
        <taxon>Pseudomonas</taxon>
    </lineage>
</organism>
<dbReference type="SUPFAM" id="SSF52540">
    <property type="entry name" value="P-loop containing nucleoside triphosphate hydrolases"/>
    <property type="match status" value="1"/>
</dbReference>
<sequence length="1004" mass="110247">MSQLNSITLSNLRKFGSDVTIELSPGATILLAPNGTGKTTVFEAIEFGLTGKIARLQDIEHVIRDEEAFAQVSLNFADLTATAKVTSDGTVVQDGNLTALFPGVPEGDVPFLLRLTHLLDQRESDWIVQAADTQAGSQLAKLPLGREGSRARAALPSVRRALKDNKSREEEVLRDFERELNDWNRLIQERDVASAGAVGALRPRDHLAAAIANAATRTQSLEQIPPGLLSEPVNQDSLALAHSALLDVLRTKVERTQALIVGLAEADGLVVSFGTVRSRLDTLSIQLVAALEQLNNHATLRSSNLALQQEHQKHIALAQEELLGVANNLERLVNQDGARNHLDQRNRALTEAATLVSDIERRFVMLREKHERNLQVRNQHAQLDAQLQSLNETEKRLRDGERLVVEWEAIERQLQESRDQADGFEGALALAGGVLTEKRAAHESCKAAEAAARAHFQALSASADAIRQAVALIAEHLPLGQDNCPLCLYPHGAAELQIRVAQALQAINPSLTLADQQLRVAAEALAVSGGELASALAAVRDWQTRLTDLNNVLDALDRKTAQFRIDPILASDSVSLAKETLRVQFDSVVASRKSVTERRSGLEPSVPQDVFEYAQHTYEGAAVELDQARVQHIEAVSRRDQALATLSSLVSGSAVTHTLEDLTVQKSQIDAQISELKGRVDALQTTLAAQEDNHAVLNNECRSTEEAINHAQSQLATFRAAWQRLGLSGDPLTEAIQARASTLKSTLADVQSHLAAMENLGVEVSAWAKLNESQLAQRLLDAQRLGRTEEEFATHLNNSIALARSSLSQLSQLSDAMDTLEDSLKKEIDNVQKHVSKVVPRWQSLLKRVVRESRFHEASLNFFTYYNKERAEVLVPLGGKSAPVPDVASEAQLTDLQLTFLLSMAMSHQWSPWKALLLDDPTQHHDLVHASAVFDLLRDYIVDHRFQVVIATHDALQARYFLRKLQNDGIDAKIWTLVPTEDGVTAEEGQSVHRSRIASSPRSE</sequence>
<evidence type="ECO:0000256" key="1">
    <source>
        <dbReference type="SAM" id="Coils"/>
    </source>
</evidence>
<dbReference type="InterPro" id="IPR038729">
    <property type="entry name" value="Rad50/SbcC_AAA"/>
</dbReference>
<gene>
    <name evidence="3" type="ORF">JTJ32_06640</name>
</gene>
<dbReference type="PANTHER" id="PTHR32182">
    <property type="entry name" value="DNA REPLICATION AND REPAIR PROTEIN RECF"/>
    <property type="match status" value="1"/>
</dbReference>
<comment type="caution">
    <text evidence="3">The sequence shown here is derived from an EMBL/GenBank/DDBJ whole genome shotgun (WGS) entry which is preliminary data.</text>
</comment>